<evidence type="ECO:0008006" key="3">
    <source>
        <dbReference type="Google" id="ProtNLM"/>
    </source>
</evidence>
<keyword evidence="2" id="KW-1185">Reference proteome</keyword>
<proteinExistence type="predicted"/>
<dbReference type="EMBL" id="JAUSVP010000001">
    <property type="protein sequence ID" value="MDQ0446085.1"/>
    <property type="molecule type" value="Genomic_DNA"/>
</dbReference>
<gene>
    <name evidence="1" type="ORF">QO012_000563</name>
</gene>
<sequence length="66" mass="7037">MAHQAVLAETEGAKLFPARQPGVQSGLTVTAIRRRHGIGPAGARGKMRRGLDDVPPECPATLRYMA</sequence>
<accession>A0ABU0HUT3</accession>
<evidence type="ECO:0000313" key="1">
    <source>
        <dbReference type="EMBL" id="MDQ0446085.1"/>
    </source>
</evidence>
<dbReference type="RefSeq" id="WP_238203469.1">
    <property type="nucleotide sequence ID" value="NZ_BPQE01000013.1"/>
</dbReference>
<dbReference type="Proteomes" id="UP001231124">
    <property type="component" value="Unassembled WGS sequence"/>
</dbReference>
<evidence type="ECO:0000313" key="2">
    <source>
        <dbReference type="Proteomes" id="UP001231124"/>
    </source>
</evidence>
<organism evidence="1 2">
    <name type="scientific">Methylobacterium aerolatum</name>
    <dbReference type="NCBI Taxonomy" id="418708"/>
    <lineage>
        <taxon>Bacteria</taxon>
        <taxon>Pseudomonadati</taxon>
        <taxon>Pseudomonadota</taxon>
        <taxon>Alphaproteobacteria</taxon>
        <taxon>Hyphomicrobiales</taxon>
        <taxon>Methylobacteriaceae</taxon>
        <taxon>Methylobacterium</taxon>
    </lineage>
</organism>
<protein>
    <recommendedName>
        <fullName evidence="3">Transposase</fullName>
    </recommendedName>
</protein>
<reference evidence="1 2" key="1">
    <citation type="submission" date="2023-07" db="EMBL/GenBank/DDBJ databases">
        <title>Genomic Encyclopedia of Type Strains, Phase IV (KMG-IV): sequencing the most valuable type-strain genomes for metagenomic binning, comparative biology and taxonomic classification.</title>
        <authorList>
            <person name="Goeker M."/>
        </authorList>
    </citation>
    <scope>NUCLEOTIDE SEQUENCE [LARGE SCALE GENOMIC DNA]</scope>
    <source>
        <strain evidence="1 2">DSM 19013</strain>
    </source>
</reference>
<comment type="caution">
    <text evidence="1">The sequence shown here is derived from an EMBL/GenBank/DDBJ whole genome shotgun (WGS) entry which is preliminary data.</text>
</comment>
<name>A0ABU0HUT3_9HYPH</name>